<dbReference type="Pfam" id="PF00225">
    <property type="entry name" value="Kinesin"/>
    <property type="match status" value="1"/>
</dbReference>
<evidence type="ECO:0000313" key="11">
    <source>
        <dbReference type="EMBL" id="GBG27156.1"/>
    </source>
</evidence>
<keyword evidence="12" id="KW-1185">Reference proteome</keyword>
<dbReference type="GO" id="GO:0008017">
    <property type="term" value="F:microtubule binding"/>
    <property type="evidence" value="ECO:0007669"/>
    <property type="project" value="InterPro"/>
</dbReference>
<dbReference type="Gene3D" id="3.40.850.10">
    <property type="entry name" value="Kinesin motor domain"/>
    <property type="match status" value="1"/>
</dbReference>
<keyword evidence="3 6" id="KW-0547">Nucleotide-binding</keyword>
<dbReference type="PANTHER" id="PTHR47969">
    <property type="entry name" value="CHROMOSOME-ASSOCIATED KINESIN KIF4A-RELATED"/>
    <property type="match status" value="1"/>
</dbReference>
<comment type="similarity">
    <text evidence="6 7">Belongs to the TRAFAC class myosin-kinesin ATPase superfamily. Kinesin family.</text>
</comment>
<feature type="domain" description="Kinesin motor" evidence="10">
    <location>
        <begin position="1"/>
        <end position="314"/>
    </location>
</feature>
<dbReference type="InterPro" id="IPR027417">
    <property type="entry name" value="P-loop_NTPase"/>
</dbReference>
<keyword evidence="5 8" id="KW-0175">Coiled coil</keyword>
<dbReference type="InParanoid" id="A0A2R5G7W8"/>
<feature type="region of interest" description="Disordered" evidence="9">
    <location>
        <begin position="650"/>
        <end position="692"/>
    </location>
</feature>
<feature type="compositionally biased region" description="Low complexity" evidence="9">
    <location>
        <begin position="677"/>
        <end position="690"/>
    </location>
</feature>
<evidence type="ECO:0000256" key="8">
    <source>
        <dbReference type="SAM" id="Coils"/>
    </source>
</evidence>
<accession>A0A2R5G7W8</accession>
<feature type="compositionally biased region" description="Basic and acidic residues" evidence="9">
    <location>
        <begin position="650"/>
        <end position="660"/>
    </location>
</feature>
<keyword evidence="4 6" id="KW-0067">ATP-binding</keyword>
<dbReference type="InterPro" id="IPR019821">
    <property type="entry name" value="Kinesin_motor_CS"/>
</dbReference>
<dbReference type="SMART" id="SM00129">
    <property type="entry name" value="KISc"/>
    <property type="match status" value="1"/>
</dbReference>
<evidence type="ECO:0000256" key="7">
    <source>
        <dbReference type="RuleBase" id="RU000394"/>
    </source>
</evidence>
<dbReference type="GO" id="GO:0005737">
    <property type="term" value="C:cytoplasm"/>
    <property type="evidence" value="ECO:0007669"/>
    <property type="project" value="UniProtKB-SubCell"/>
</dbReference>
<evidence type="ECO:0000259" key="10">
    <source>
        <dbReference type="PROSITE" id="PS50067"/>
    </source>
</evidence>
<evidence type="ECO:0000256" key="3">
    <source>
        <dbReference type="ARBA" id="ARBA00022741"/>
    </source>
</evidence>
<dbReference type="InterPro" id="IPR027640">
    <property type="entry name" value="Kinesin-like_fam"/>
</dbReference>
<feature type="coiled-coil region" evidence="8">
    <location>
        <begin position="407"/>
        <end position="604"/>
    </location>
</feature>
<feature type="compositionally biased region" description="Acidic residues" evidence="9">
    <location>
        <begin position="327"/>
        <end position="353"/>
    </location>
</feature>
<dbReference type="OrthoDB" id="3176171at2759"/>
<keyword evidence="7" id="KW-0493">Microtubule</keyword>
<keyword evidence="6 7" id="KW-0505">Motor protein</keyword>
<dbReference type="AlphaFoldDB" id="A0A2R5G7W8"/>
<sequence length="777" mass="85518">MAFGPKATQENIYKDCVQELIDGCFLGYNASVLAYGQTGSGKTYTMGMGSEEDILAADLLGAGRPSPSSEDGGKIDGQGNLSSLGVVPRICVSVFDRVLDMADYIEVAIRVSYLEVYNESVCDLLATHVPQGRGKRDLNIRDGGDGNVIVQGASEVTVSNVDDVLRQLRLGAQRRTTGSTQMNATSSRSHAIFTMLIEQRDVRTQRRRTAKIHLVDLAGSERNKRTGAVGERFQESIQINQGLLALGNVISTLGSETRQSRVHVPYRQSKLTRLLRDCLGGNSRTLFIACISPADENLAETLNTLKYANRARNIKNLPILNDIVSSSDDDDDDDVRGAPDDEDGADDHIDADEREGVPETTSGHPKDLRNAMYDGGFQGAGKAFASEREAKDWPNDAARQRAGERSAAIIASRLQALESREREWEQERLSLLEQVASMERALAKPVHPNHAECNARIDDLRSELGEARADLERDEIIFSRKMEDLQHARRQLGALRSEREKHLLRIRELEDENAQLLSETPTDPSRARSPGFVSVEELEHLRAAMANLEAQLAKSRADHRLVHEEANAREAAVRTHLSEKDQALNALRCQVEELRAKLAAAAMTPPPPRVDPETVTRWLAVATPDPDELHSEEARQVAKGLLGTLASLRAKADKPREASDKAVNGQSPVTSKKADGSSSLSSLASPPASSRRVEKLDEEYIGSLERDVRFLRKSLAQARAEVRETRSTMRDLENLRAEHANLKAFLKRQGAKHGGLPVRVPRAQLAEISLNAKTPWP</sequence>
<keyword evidence="2" id="KW-0963">Cytoplasm</keyword>
<comment type="subcellular location">
    <subcellularLocation>
        <location evidence="1">Cytoplasm</location>
    </subcellularLocation>
</comment>
<dbReference type="GO" id="GO:0051231">
    <property type="term" value="P:spindle elongation"/>
    <property type="evidence" value="ECO:0007669"/>
    <property type="project" value="TreeGrafter"/>
</dbReference>
<dbReference type="GO" id="GO:0005524">
    <property type="term" value="F:ATP binding"/>
    <property type="evidence" value="ECO:0007669"/>
    <property type="project" value="UniProtKB-UniRule"/>
</dbReference>
<reference evidence="11 12" key="1">
    <citation type="submission" date="2017-12" db="EMBL/GenBank/DDBJ databases">
        <title>Sequencing, de novo assembly and annotation of complete genome of a new Thraustochytrid species, strain FCC1311.</title>
        <authorList>
            <person name="Sedici K."/>
            <person name="Godart F."/>
            <person name="Aiese Cigliano R."/>
            <person name="Sanseverino W."/>
            <person name="Barakat M."/>
            <person name="Ortet P."/>
            <person name="Marechal E."/>
            <person name="Cagnac O."/>
            <person name="Amato A."/>
        </authorList>
    </citation>
    <scope>NUCLEOTIDE SEQUENCE [LARGE SCALE GENOMIC DNA]</scope>
</reference>
<dbReference type="PRINTS" id="PR00380">
    <property type="entry name" value="KINESINHEAVY"/>
</dbReference>
<feature type="coiled-coil region" evidence="8">
    <location>
        <begin position="701"/>
        <end position="749"/>
    </location>
</feature>
<protein>
    <recommendedName>
        <fullName evidence="7">Kinesin-like protein</fullName>
    </recommendedName>
</protein>
<gene>
    <name evidence="11" type="ORF">FCC1311_033792</name>
</gene>
<name>A0A2R5G7W8_9STRA</name>
<proteinExistence type="inferred from homology"/>
<dbReference type="Proteomes" id="UP000241890">
    <property type="component" value="Unassembled WGS sequence"/>
</dbReference>
<evidence type="ECO:0000256" key="4">
    <source>
        <dbReference type="ARBA" id="ARBA00022840"/>
    </source>
</evidence>
<organism evidence="11 12">
    <name type="scientific">Hondaea fermentalgiana</name>
    <dbReference type="NCBI Taxonomy" id="2315210"/>
    <lineage>
        <taxon>Eukaryota</taxon>
        <taxon>Sar</taxon>
        <taxon>Stramenopiles</taxon>
        <taxon>Bigyra</taxon>
        <taxon>Labyrinthulomycetes</taxon>
        <taxon>Thraustochytrida</taxon>
        <taxon>Thraustochytriidae</taxon>
        <taxon>Hondaea</taxon>
    </lineage>
</organism>
<dbReference type="GO" id="GO:0005875">
    <property type="term" value="C:microtubule associated complex"/>
    <property type="evidence" value="ECO:0007669"/>
    <property type="project" value="TreeGrafter"/>
</dbReference>
<dbReference type="PROSITE" id="PS00411">
    <property type="entry name" value="KINESIN_MOTOR_1"/>
    <property type="match status" value="1"/>
</dbReference>
<dbReference type="GO" id="GO:0007052">
    <property type="term" value="P:mitotic spindle organization"/>
    <property type="evidence" value="ECO:0007669"/>
    <property type="project" value="TreeGrafter"/>
</dbReference>
<dbReference type="PROSITE" id="PS50067">
    <property type="entry name" value="KINESIN_MOTOR_2"/>
    <property type="match status" value="1"/>
</dbReference>
<evidence type="ECO:0000256" key="6">
    <source>
        <dbReference type="PROSITE-ProRule" id="PRU00283"/>
    </source>
</evidence>
<dbReference type="GO" id="GO:0005874">
    <property type="term" value="C:microtubule"/>
    <property type="evidence" value="ECO:0007669"/>
    <property type="project" value="UniProtKB-KW"/>
</dbReference>
<evidence type="ECO:0000256" key="2">
    <source>
        <dbReference type="ARBA" id="ARBA00022490"/>
    </source>
</evidence>
<dbReference type="GO" id="GO:0007018">
    <property type="term" value="P:microtubule-based movement"/>
    <property type="evidence" value="ECO:0007669"/>
    <property type="project" value="InterPro"/>
</dbReference>
<evidence type="ECO:0000256" key="1">
    <source>
        <dbReference type="ARBA" id="ARBA00004496"/>
    </source>
</evidence>
<dbReference type="GO" id="GO:0003777">
    <property type="term" value="F:microtubule motor activity"/>
    <property type="evidence" value="ECO:0007669"/>
    <property type="project" value="InterPro"/>
</dbReference>
<dbReference type="SUPFAM" id="SSF52540">
    <property type="entry name" value="P-loop containing nucleoside triphosphate hydrolases"/>
    <property type="match status" value="1"/>
</dbReference>
<dbReference type="InterPro" id="IPR036961">
    <property type="entry name" value="Kinesin_motor_dom_sf"/>
</dbReference>
<dbReference type="PANTHER" id="PTHR47969:SF15">
    <property type="entry name" value="CHROMOSOME-ASSOCIATED KINESIN KIF4A-RELATED"/>
    <property type="match status" value="1"/>
</dbReference>
<feature type="region of interest" description="Disordered" evidence="9">
    <location>
        <begin position="322"/>
        <end position="404"/>
    </location>
</feature>
<dbReference type="InterPro" id="IPR001752">
    <property type="entry name" value="Kinesin_motor_dom"/>
</dbReference>
<evidence type="ECO:0000256" key="5">
    <source>
        <dbReference type="ARBA" id="ARBA00023054"/>
    </source>
</evidence>
<feature type="binding site" evidence="6">
    <location>
        <begin position="36"/>
        <end position="43"/>
    </location>
    <ligand>
        <name>ATP</name>
        <dbReference type="ChEBI" id="CHEBI:30616"/>
    </ligand>
</feature>
<evidence type="ECO:0000313" key="12">
    <source>
        <dbReference type="Proteomes" id="UP000241890"/>
    </source>
</evidence>
<comment type="caution">
    <text evidence="11">The sequence shown here is derived from an EMBL/GenBank/DDBJ whole genome shotgun (WGS) entry which is preliminary data.</text>
</comment>
<dbReference type="EMBL" id="BEYU01000028">
    <property type="protein sequence ID" value="GBG27156.1"/>
    <property type="molecule type" value="Genomic_DNA"/>
</dbReference>
<feature type="compositionally biased region" description="Basic and acidic residues" evidence="9">
    <location>
        <begin position="385"/>
        <end position="404"/>
    </location>
</feature>
<evidence type="ECO:0000256" key="9">
    <source>
        <dbReference type="SAM" id="MobiDB-lite"/>
    </source>
</evidence>